<dbReference type="PANTHER" id="PTHR43018:SF1">
    <property type="entry name" value="PROTEIN AROA(G)"/>
    <property type="match status" value="1"/>
</dbReference>
<proteinExistence type="predicted"/>
<gene>
    <name evidence="4" type="ORF">METZ01_LOCUS22670</name>
</gene>
<feature type="coiled-coil region" evidence="2">
    <location>
        <begin position="263"/>
        <end position="294"/>
    </location>
</feature>
<evidence type="ECO:0000259" key="3">
    <source>
        <dbReference type="PROSITE" id="PS51168"/>
    </source>
</evidence>
<protein>
    <recommendedName>
        <fullName evidence="3">Chorismate mutase domain-containing protein</fullName>
    </recommendedName>
</protein>
<dbReference type="InterPro" id="IPR013785">
    <property type="entry name" value="Aldolase_TIM"/>
</dbReference>
<dbReference type="InterPro" id="IPR036979">
    <property type="entry name" value="CM_dom_sf"/>
</dbReference>
<dbReference type="InterPro" id="IPR052899">
    <property type="entry name" value="Class-I_DAHP_synthase"/>
</dbReference>
<feature type="domain" description="Chorismate mutase" evidence="3">
    <location>
        <begin position="268"/>
        <end position="359"/>
    </location>
</feature>
<dbReference type="SUPFAM" id="SSF51569">
    <property type="entry name" value="Aldolase"/>
    <property type="match status" value="1"/>
</dbReference>
<dbReference type="GO" id="GO:0046417">
    <property type="term" value="P:chorismate metabolic process"/>
    <property type="evidence" value="ECO:0007669"/>
    <property type="project" value="InterPro"/>
</dbReference>
<organism evidence="4">
    <name type="scientific">marine metagenome</name>
    <dbReference type="NCBI Taxonomy" id="408172"/>
    <lineage>
        <taxon>unclassified sequences</taxon>
        <taxon>metagenomes</taxon>
        <taxon>ecological metagenomes</taxon>
    </lineage>
</organism>
<dbReference type="EMBL" id="UINC01001072">
    <property type="protein sequence ID" value="SUZ69816.1"/>
    <property type="molecule type" value="Genomic_DNA"/>
</dbReference>
<dbReference type="Gene3D" id="3.20.20.70">
    <property type="entry name" value="Aldolase class I"/>
    <property type="match status" value="1"/>
</dbReference>
<dbReference type="Pfam" id="PF00793">
    <property type="entry name" value="DAHP_synth_1"/>
    <property type="match status" value="1"/>
</dbReference>
<dbReference type="PROSITE" id="PS51168">
    <property type="entry name" value="CHORISMATE_MUT_2"/>
    <property type="match status" value="1"/>
</dbReference>
<dbReference type="InterPro" id="IPR006218">
    <property type="entry name" value="DAHP1/KDSA"/>
</dbReference>
<dbReference type="GO" id="GO:0004106">
    <property type="term" value="F:chorismate mutase activity"/>
    <property type="evidence" value="ECO:0007669"/>
    <property type="project" value="InterPro"/>
</dbReference>
<dbReference type="InterPro" id="IPR036263">
    <property type="entry name" value="Chorismate_II_sf"/>
</dbReference>
<dbReference type="Gene3D" id="1.20.59.10">
    <property type="entry name" value="Chorismate mutase"/>
    <property type="match status" value="1"/>
</dbReference>
<dbReference type="AlphaFoldDB" id="A0A381PRZ8"/>
<keyword evidence="1" id="KW-0808">Transferase</keyword>
<dbReference type="SUPFAM" id="SSF48600">
    <property type="entry name" value="Chorismate mutase II"/>
    <property type="match status" value="1"/>
</dbReference>
<reference evidence="4" key="1">
    <citation type="submission" date="2018-05" db="EMBL/GenBank/DDBJ databases">
        <authorList>
            <person name="Lanie J.A."/>
            <person name="Ng W.-L."/>
            <person name="Kazmierczak K.M."/>
            <person name="Andrzejewski T.M."/>
            <person name="Davidsen T.M."/>
            <person name="Wayne K.J."/>
            <person name="Tettelin H."/>
            <person name="Glass J.I."/>
            <person name="Rusch D."/>
            <person name="Podicherti R."/>
            <person name="Tsui H.-C.T."/>
            <person name="Winkler M.E."/>
        </authorList>
    </citation>
    <scope>NUCLEOTIDE SEQUENCE</scope>
</reference>
<accession>A0A381PRZ8</accession>
<dbReference type="SMART" id="SM00830">
    <property type="entry name" value="CM_2"/>
    <property type="match status" value="1"/>
</dbReference>
<dbReference type="InterPro" id="IPR002701">
    <property type="entry name" value="CM_II_prokaryot"/>
</dbReference>
<dbReference type="PANTHER" id="PTHR43018">
    <property type="entry name" value="PHOSPHO-2-DEHYDRO-3-DEOXYHEPTONATE ALDOLASE"/>
    <property type="match status" value="1"/>
</dbReference>
<dbReference type="Pfam" id="PF01817">
    <property type="entry name" value="CM_2"/>
    <property type="match status" value="1"/>
</dbReference>
<keyword evidence="2" id="KW-0175">Coiled coil</keyword>
<sequence length="368" mass="42242">MSKNLNIEPINNWMKIEKNPLVISGPCSAESYDQLFETCKQLKSYGINLMRAGVWKPRTRPGSFEGNGEEALKWISEIKKELDIKFTVEVANTNHIELSLKYDIDILWIGARTTVNPFSVQEIADAIKGTNTPIFIKNPINPDLSLWMGAIERINKVGINKIGAIHRGFSTMGSSRYRYVPLWNIAIDLKSNIPELPIICDPSHICGNREMILETSQKALDLGYDGLIIESHIDPDNAWSDAKQQVTPKVLSSMIKKLKTKNKNEKNNTYKHLLNELREHIDDVDKEIIDVLAKRINLVEKIGEFKKEQELTSFQVERWNEITKSRINWAKDKNLDENFIKDLYKLIHLASINAQNKVIHKKKNKIKI</sequence>
<name>A0A381PRZ8_9ZZZZ</name>
<dbReference type="GO" id="GO:0016740">
    <property type="term" value="F:transferase activity"/>
    <property type="evidence" value="ECO:0007669"/>
    <property type="project" value="UniProtKB-KW"/>
</dbReference>
<evidence type="ECO:0000256" key="1">
    <source>
        <dbReference type="ARBA" id="ARBA00022679"/>
    </source>
</evidence>
<evidence type="ECO:0000256" key="2">
    <source>
        <dbReference type="SAM" id="Coils"/>
    </source>
</evidence>
<evidence type="ECO:0000313" key="4">
    <source>
        <dbReference type="EMBL" id="SUZ69816.1"/>
    </source>
</evidence>